<proteinExistence type="predicted"/>
<protein>
    <submittedName>
        <fullName evidence="1">Uncharacterized protein</fullName>
    </submittedName>
</protein>
<evidence type="ECO:0000313" key="2">
    <source>
        <dbReference type="Proteomes" id="UP001163687"/>
    </source>
</evidence>
<dbReference type="KEGG" id="cmic:caldi_03720"/>
<name>A0AA35CI03_9FIRM</name>
<dbReference type="RefSeq" id="WP_264843406.1">
    <property type="nucleotide sequence ID" value="NZ_AP025628.1"/>
</dbReference>
<gene>
    <name evidence="1" type="ORF">caldi_03720</name>
</gene>
<dbReference type="EMBL" id="AP025628">
    <property type="protein sequence ID" value="BDG59282.1"/>
    <property type="molecule type" value="Genomic_DNA"/>
</dbReference>
<dbReference type="PROSITE" id="PS51318">
    <property type="entry name" value="TAT"/>
    <property type="match status" value="1"/>
</dbReference>
<keyword evidence="2" id="KW-1185">Reference proteome</keyword>
<accession>A0AA35CI03</accession>
<dbReference type="InterPro" id="IPR006311">
    <property type="entry name" value="TAT_signal"/>
</dbReference>
<dbReference type="AlphaFoldDB" id="A0AA35CI03"/>
<sequence>MTRTRRVILGIVGAATLGAGVFFLTPYGRAVAASTNSWTAVHNRHMAQAGADMTAMHAAMTSLAGEMPAIHERMTAALAEKLGITPAELRQALGAGQTLAQLAQEKGVEPQALRAAMIGEMQRILTDLVQAGKLDAQTAARMRGLIEAHSADCLTTDMSGMHGSGGTAGMAGMAGMMGPF</sequence>
<organism evidence="1 2">
    <name type="scientific">Caldinitratiruptor microaerophilus</name>
    <dbReference type="NCBI Taxonomy" id="671077"/>
    <lineage>
        <taxon>Bacteria</taxon>
        <taxon>Bacillati</taxon>
        <taxon>Bacillota</taxon>
        <taxon>Clostridia</taxon>
        <taxon>Eubacteriales</taxon>
        <taxon>Symbiobacteriaceae</taxon>
        <taxon>Caldinitratiruptor</taxon>
    </lineage>
</organism>
<evidence type="ECO:0000313" key="1">
    <source>
        <dbReference type="EMBL" id="BDG59282.1"/>
    </source>
</evidence>
<reference evidence="1" key="1">
    <citation type="submission" date="2022-03" db="EMBL/GenBank/DDBJ databases">
        <title>Complete genome sequence of Caldinitratiruptor microaerophilus.</title>
        <authorList>
            <person name="Mukaiyama R."/>
            <person name="Nishiyama T."/>
            <person name="Ueda K."/>
        </authorList>
    </citation>
    <scope>NUCLEOTIDE SEQUENCE</scope>
    <source>
        <strain evidence="1">JCM 16183</strain>
    </source>
</reference>
<dbReference type="Proteomes" id="UP001163687">
    <property type="component" value="Chromosome"/>
</dbReference>